<proteinExistence type="predicted"/>
<organism evidence="1">
    <name type="scientific">Talaromyces marneffei PM1</name>
    <dbReference type="NCBI Taxonomy" id="1077442"/>
    <lineage>
        <taxon>Eukaryota</taxon>
        <taxon>Fungi</taxon>
        <taxon>Dikarya</taxon>
        <taxon>Ascomycota</taxon>
        <taxon>Pezizomycotina</taxon>
        <taxon>Eurotiomycetes</taxon>
        <taxon>Eurotiomycetidae</taxon>
        <taxon>Eurotiales</taxon>
        <taxon>Trichocomaceae</taxon>
        <taxon>Talaromyces</taxon>
        <taxon>Talaromyces sect. Talaromyces</taxon>
    </lineage>
</organism>
<reference evidence="1" key="1">
    <citation type="journal article" date="2014" name="PLoS Genet.">
        <title>Signature Gene Expression Reveals Novel Clues to the Molecular Mechanisms of Dimorphic Transition in Penicillium marneffei.</title>
        <authorList>
            <person name="Yang E."/>
            <person name="Wang G."/>
            <person name="Cai J."/>
            <person name="Woo P.C."/>
            <person name="Lau S.K."/>
            <person name="Yuen K.-Y."/>
            <person name="Chow W.-N."/>
            <person name="Lin X."/>
        </authorList>
    </citation>
    <scope>NUCLEOTIDE SEQUENCE [LARGE SCALE GENOMIC DNA]</scope>
    <source>
        <strain evidence="1">PM1</strain>
    </source>
</reference>
<name>A0A093V3T8_TALMA</name>
<sequence length="262" mass="29546">MANPNAIEVVDLIGEVQDSTLSEHLTSAKDEQVPQIFWPTCDNCTTPTWVKMLHGRPFVHHNGSVSNHAIQVSEYTHKSPEWQTTQYMTQKVLLDSIFFTGQDDEAAFITTRLSATESVEPLASPVNHEREDELLPILFQSPFRSAPVPSLDWLQTCLEETSTQSVIDLTAEQSASPTKSMRVRRPARKCMRAGFVDFTNDRALKSRLDELSVKDHTTPKEKKELDELEAILGCHGRSRPKTKRRSSGVIRKNARAKNFITS</sequence>
<dbReference type="AlphaFoldDB" id="A0A093V3T8"/>
<protein>
    <submittedName>
        <fullName evidence="1">Carbonic anhydrase</fullName>
    </submittedName>
</protein>
<dbReference type="EMBL" id="JPOX01000060">
    <property type="protein sequence ID" value="KFX41406.1"/>
    <property type="molecule type" value="Genomic_DNA"/>
</dbReference>
<accession>A0A093V3T8</accession>
<gene>
    <name evidence="1" type="ORF">GQ26_0600130</name>
</gene>
<comment type="caution">
    <text evidence="1">The sequence shown here is derived from an EMBL/GenBank/DDBJ whole genome shotgun (WGS) entry which is preliminary data.</text>
</comment>
<dbReference type="HOGENOM" id="CLU_1062359_0_0_1"/>
<evidence type="ECO:0000313" key="1">
    <source>
        <dbReference type="EMBL" id="KFX41406.1"/>
    </source>
</evidence>